<evidence type="ECO:0000256" key="9">
    <source>
        <dbReference type="SAM" id="MobiDB-lite"/>
    </source>
</evidence>
<dbReference type="EMBL" id="FJ932653">
    <property type="protein sequence ID" value="ACR24652.1"/>
    <property type="molecule type" value="Genomic_DNA"/>
</dbReference>
<feature type="compositionally biased region" description="Polar residues" evidence="9">
    <location>
        <begin position="426"/>
        <end position="445"/>
    </location>
</feature>
<evidence type="ECO:0000256" key="6">
    <source>
        <dbReference type="ARBA" id="ARBA00023015"/>
    </source>
</evidence>
<keyword evidence="5" id="KW-1048">Host nucleus</keyword>
<evidence type="ECO:0000313" key="17">
    <source>
        <dbReference type="EMBL" id="AGS78725.1"/>
    </source>
</evidence>
<proteinExistence type="inferred from homology"/>
<reference evidence="12" key="3">
    <citation type="submission" date="2009-07" db="EMBL/GenBank/DDBJ databases">
        <authorList>
            <person name="Li Y.F."/>
            <person name="Huang B."/>
        </authorList>
    </citation>
    <scope>NUCLEOTIDE SEQUENCE</scope>
    <source>
        <strain evidence="12">VAC</strain>
    </source>
</reference>
<keyword evidence="3" id="KW-0244">Early protein</keyword>
<dbReference type="EMBL" id="EU082088">
    <property type="protein sequence ID" value="ACT83570.1"/>
    <property type="molecule type" value="Genomic_DNA"/>
</dbReference>
<keyword evidence="4" id="KW-0597">Phosphoprotein</keyword>
<evidence type="ECO:0000256" key="7">
    <source>
        <dbReference type="ARBA" id="ARBA00023125"/>
    </source>
</evidence>
<feature type="region of interest" description="Disordered" evidence="9">
    <location>
        <begin position="980"/>
        <end position="1120"/>
    </location>
</feature>
<evidence type="ECO:0000313" key="14">
    <source>
        <dbReference type="EMBL" id="ACT83570.1"/>
    </source>
</evidence>
<feature type="compositionally biased region" description="Polar residues" evidence="9">
    <location>
        <begin position="284"/>
        <end position="297"/>
    </location>
</feature>
<evidence type="ECO:0000256" key="3">
    <source>
        <dbReference type="ARBA" id="ARBA00022518"/>
    </source>
</evidence>
<comment type="similarity">
    <text evidence="2">Belongs to the herpesviridae ICP4 family.</text>
</comment>
<dbReference type="EMBL" id="KF487736">
    <property type="protein sequence ID" value="AGS78737.1"/>
    <property type="molecule type" value="Genomic_DNA"/>
</dbReference>
<comment type="subcellular location">
    <subcellularLocation>
        <location evidence="1">Host nucleus</location>
    </subcellularLocation>
</comment>
<dbReference type="Pfam" id="PF03585">
    <property type="entry name" value="Herpes_ICP4_C"/>
    <property type="match status" value="1"/>
</dbReference>
<evidence type="ECO:0000313" key="16">
    <source>
        <dbReference type="EMBL" id="ADU04083.1"/>
    </source>
</evidence>
<dbReference type="KEGG" id="vg:8223391"/>
<feature type="compositionally biased region" description="Low complexity" evidence="9">
    <location>
        <begin position="467"/>
        <end position="477"/>
    </location>
</feature>
<dbReference type="SMR" id="B4XS24"/>
<dbReference type="GO" id="GO:0003677">
    <property type="term" value="F:DNA binding"/>
    <property type="evidence" value="ECO:0007669"/>
    <property type="project" value="UniProtKB-KW"/>
</dbReference>
<dbReference type="EMBL" id="HQ009801">
    <property type="protein sequence ID" value="ADU04083.1"/>
    <property type="molecule type" value="Genomic_DNA"/>
</dbReference>
<dbReference type="EMBL" id="HQ009801">
    <property type="protein sequence ID" value="ADU04065.1"/>
    <property type="molecule type" value="Genomic_DNA"/>
</dbReference>
<feature type="compositionally biased region" description="Basic and acidic residues" evidence="9">
    <location>
        <begin position="409"/>
        <end position="423"/>
    </location>
</feature>
<feature type="compositionally biased region" description="Basic and acidic residues" evidence="9">
    <location>
        <begin position="1092"/>
        <end position="1104"/>
    </location>
</feature>
<dbReference type="GO" id="GO:0045893">
    <property type="term" value="P:positive regulation of DNA-templated transcription"/>
    <property type="evidence" value="ECO:0007669"/>
    <property type="project" value="InterPro"/>
</dbReference>
<evidence type="ECO:0000313" key="13">
    <source>
        <dbReference type="EMBL" id="ACR24652.1"/>
    </source>
</evidence>
<feature type="compositionally biased region" description="Basic and acidic residues" evidence="9">
    <location>
        <begin position="1006"/>
        <end position="1016"/>
    </location>
</feature>
<evidence type="ECO:0000259" key="11">
    <source>
        <dbReference type="Pfam" id="PF03585"/>
    </source>
</evidence>
<feature type="compositionally biased region" description="Low complexity" evidence="9">
    <location>
        <begin position="531"/>
        <end position="540"/>
    </location>
</feature>
<evidence type="ECO:0000256" key="5">
    <source>
        <dbReference type="ARBA" id="ARBA00022562"/>
    </source>
</evidence>
<organism evidence="12 20">
    <name type="scientific">anatid alphaherpesvirus 1</name>
    <dbReference type="NCBI Taxonomy" id="104388"/>
    <lineage>
        <taxon>Viruses</taxon>
        <taxon>Duplodnaviria</taxon>
        <taxon>Heunggongvirae</taxon>
        <taxon>Peploviricota</taxon>
        <taxon>Herviviricetes</taxon>
        <taxon>Herpesvirales</taxon>
        <taxon>Orthoherpesviridae</taxon>
        <taxon>Alphaherpesvirinae</taxon>
        <taxon>Mardivirus</taxon>
        <taxon>Mardivirus anatidalpha1</taxon>
    </lineage>
</organism>
<feature type="compositionally biased region" description="Low complexity" evidence="9">
    <location>
        <begin position="315"/>
        <end position="332"/>
    </location>
</feature>
<evidence type="ECO:0000256" key="4">
    <source>
        <dbReference type="ARBA" id="ARBA00022553"/>
    </source>
</evidence>
<sequence>MAKTQYPDFTDLIEAAASADCSFMSNISSIDIQHGIQGPNTPLIDESQYLLDDSRCLIDNVMNAAAMAATTKPMETVNRGDGRLYLDYMGPPLSDAAFTKPLQPNPGPTEIDSSDEEPTTCGNLNPIKEATPPKMQSPSQGMRQKGDTTPKGVVRAEGGPKTGSDLQKKRKSEYKLGRGGKTMAKKPGVNKTKVAAGGKNYAGIADVIDIGESEEECSDNGGAAVGVKKPRSATAGRPSAPDKPIASPARSPTAAPPKNTARRRHRSPSSSASPPPARCADSGRTMTPKSSPTSVTSAGWYRSPARSPQTGVVERSGPPSTSPRSAPRGRSPPALPIVSCCSPAASPRRSVDRGRSRSSSSSSTSSSSSSSDGSSVSRGPSPDRPPTPKRPPPSFIPSAPKKRRPAMQRKKDNAEQRSPKTDLSKLFSQQLTHPPTSNTAASKATGTVKRKGKQPVRRAVQQEETEQQPQTMEQPTMLANSPRESTQYQHPSSDDTIDLVSCEPPPAANNAFYQRPRRGRGRRPSAMKRVSSSSAGAESCMSIGVPEMPTMNGPLLMTNGDPWPGSEPPPPGKVRYGGTGDYRQGLWDEPEIRYARERYAESRGPVAVFVGEMGDSSKQYDALVKALYSNSFDAMGWIQCNKITGEDLLLEQVCQKQCNLRGGTGSGSFITGSVARPLPHIGDAMAAGNALWGLPHVAAAVAMSRRYDKVQKQFLQMSLRRAYAYMLFPAKAVDASASLTDDISSIYRRMNAVRRSMREATEGLQTVTVRGDSQIEPQNTPQSTDHLATEQSAADPDFCDPEHASDYSTEELADACVLACNAVIEVLLECFGGAGNIPGISSLELDAACPSAQLHRHHVQLLSWIKDLKLLPICINAMRLRGELSSSQGIESCVMALRAVGTVISTVRPFVNFSVDRARRRYSAWNLTEALFSAPSGNGSAKINGAKLSWVLSHLTPKDKQTSPLVWPIASKTIDKYMTSGSGIQQDGGSKRKDQTRSVACQTNCHKQDRERKIDGANRVNKQCQQIPGSERANGKGEQPRRFASKRKSMPVQALPRDGIDNGADDVHGPPQTKRHSVPSNGSGAYAQTDDTAPKDRDRPDGLPKHQNIQNSKKDNQTELPWTLPSVKALGPMPQGGPHPRGGYRRVPTGITHTPLPTESARSTYCQPDIVAELLDDPMFPPNWKPALMFDPEALARVAARRGGSHVEGRLYGPLRVTDPLRKQCAWMNQIPDPEDVKVVIMYCPLVGEELSAAPVASCMPMWSDEKGGLSFLLAALCDRLCSYGSHAWAGNWTGVPDISALNSRGVLLLSVRDLGFAGAVEYLCLRLGSAHKRLIFLDTIDTVDWPADGPAISSYHSYIKATITPQAHGAHRWPDCEAMSRVVMTSRGIVGPGVFARVEAAFAQLYPNEPPLQLMRGDNVKYVVETKAGRTTRVPMTPREYRGLVLPQYDRKDMAFQADGLSIRGPDFLEGAAYNHRAANRWGLGAPLRPLYLTESRKHPFETPDDIPEVVRSYCAAALLEPQMEGNVCVVNPNTIQRGQRPPTITWELCHGGSRATSIEAGDMKQAIIPPNEQSNEDDVTITAVQPSITPMPKAPHKIKIEILSDGDDSGDEGNPYAGACRDFF</sequence>
<dbReference type="InterPro" id="IPR005206">
    <property type="entry name" value="Herpes_ICP4_N"/>
</dbReference>
<evidence type="ECO:0000313" key="19">
    <source>
        <dbReference type="Proteomes" id="UP000112239"/>
    </source>
</evidence>
<dbReference type="EMBL" id="KF487736">
    <property type="protein sequence ID" value="AGS78725.1"/>
    <property type="molecule type" value="Genomic_DNA"/>
</dbReference>
<dbReference type="Proteomes" id="UP000164963">
    <property type="component" value="Genome"/>
</dbReference>
<feature type="region of interest" description="Disordered" evidence="9">
    <location>
        <begin position="215"/>
        <end position="540"/>
    </location>
</feature>
<keyword evidence="7" id="KW-0238">DNA-binding</keyword>
<reference evidence="15" key="4">
    <citation type="journal article" date="2011" name="Virol. J.">
        <title>Different linkages in the long and short regions of the genomes of duck enteritis virus Clone-03 and VAC Strains.</title>
        <authorList>
            <person name="Liu X."/>
            <person name="Han Z."/>
            <person name="Shao Y."/>
            <person name="Li Y."/>
            <person name="Li H."/>
            <person name="Kong X."/>
            <person name="Liu S."/>
        </authorList>
    </citation>
    <scope>NUCLEOTIDE SEQUENCE</scope>
    <source>
        <strain evidence="15">DEV clone-03</strain>
    </source>
</reference>
<dbReference type="GO" id="GO:0042025">
    <property type="term" value="C:host cell nucleus"/>
    <property type="evidence" value="ECO:0007669"/>
    <property type="project" value="UniProtKB-SubCell"/>
</dbReference>
<evidence type="ECO:0000256" key="2">
    <source>
        <dbReference type="ARBA" id="ARBA00007510"/>
    </source>
</evidence>
<feature type="compositionally biased region" description="Polar residues" evidence="9">
    <location>
        <begin position="478"/>
        <end position="491"/>
    </location>
</feature>
<feature type="domain" description="Herpesvirus ICP4-like protein N-terminal" evidence="10">
    <location>
        <begin position="559"/>
        <end position="731"/>
    </location>
</feature>
<keyword evidence="6" id="KW-0805">Transcription regulation</keyword>
<name>B4XS24_9ALPH</name>
<keyword evidence="8" id="KW-0804">Transcription</keyword>
<reference evidence="13" key="1">
    <citation type="journal article" date="2009" name="Intervirology">
        <title>Unique sequence characteristics of genes in the leftmost region of unique long region in duck enteritis virus.</title>
        <authorList>
            <person name="Liu X."/>
            <person name="Liu S."/>
            <person name="Li H."/>
            <person name="Han Z."/>
            <person name="Shao Y."/>
            <person name="Kong X."/>
        </authorList>
    </citation>
    <scope>NUCLEOTIDE SEQUENCE</scope>
    <source>
        <strain evidence="13">DEV clone-03 vaccine</strain>
    </source>
</reference>
<dbReference type="GeneID" id="8223403"/>
<dbReference type="EMBL" id="EU082088">
    <property type="protein sequence ID" value="ABU49261.1"/>
    <property type="molecule type" value="Genomic_DNA"/>
</dbReference>
<feature type="domain" description="Herpesvirus ICP4-like protein C-terminal" evidence="11">
    <location>
        <begin position="1142"/>
        <end position="1534"/>
    </location>
</feature>
<evidence type="ECO:0000313" key="18">
    <source>
        <dbReference type="EMBL" id="AGS78737.1"/>
    </source>
</evidence>
<dbReference type="RefSeq" id="YP_003084426.1">
    <property type="nucleotide sequence ID" value="NC_013036.1"/>
</dbReference>
<evidence type="ECO:0000256" key="1">
    <source>
        <dbReference type="ARBA" id="ARBA00004147"/>
    </source>
</evidence>
<reference evidence="12 20" key="2">
    <citation type="journal article" date="2009" name="Virology">
        <title>Molecular characterization of the genome of duck enteritis virus.</title>
        <authorList>
            <person name="Li Y."/>
            <person name="Huang B."/>
            <person name="Ma X."/>
            <person name="Wu J."/>
            <person name="Li F."/>
            <person name="Ai W."/>
            <person name="Song M."/>
            <person name="Yang H."/>
        </authorList>
    </citation>
    <scope>NUCLEOTIDE SEQUENCE [LARGE SCALE GENOMIC DNA]</scope>
    <source>
        <strain evidence="12">VAC</strain>
    </source>
</reference>
<gene>
    <name evidence="12" type="primary">IRS</name>
    <name evidence="18" type="synonym">ORF77</name>
    <name evidence="14" type="synonym">TRS</name>
</gene>
<feature type="region of interest" description="Disordered" evidence="9">
    <location>
        <begin position="768"/>
        <end position="800"/>
    </location>
</feature>
<evidence type="ECO:0000259" key="10">
    <source>
        <dbReference type="Pfam" id="PF03584"/>
    </source>
</evidence>
<feature type="compositionally biased region" description="Low complexity" evidence="9">
    <location>
        <begin position="357"/>
        <end position="380"/>
    </location>
</feature>
<dbReference type="Pfam" id="PF03584">
    <property type="entry name" value="Herpes_ICP4_N"/>
    <property type="match status" value="1"/>
</dbReference>
<evidence type="ECO:0000256" key="8">
    <source>
        <dbReference type="ARBA" id="ARBA00023163"/>
    </source>
</evidence>
<dbReference type="RefSeq" id="YP_003084438.1">
    <property type="nucleotide sequence ID" value="NC_013036.1"/>
</dbReference>
<evidence type="ECO:0000313" key="20">
    <source>
        <dbReference type="Proteomes" id="UP000164963"/>
    </source>
</evidence>
<feature type="compositionally biased region" description="Pro residues" evidence="9">
    <location>
        <begin position="382"/>
        <end position="395"/>
    </location>
</feature>
<feature type="region of interest" description="Disordered" evidence="9">
    <location>
        <begin position="96"/>
        <end position="202"/>
    </location>
</feature>
<dbReference type="GeneID" id="8223391"/>
<dbReference type="InterPro" id="IPR005205">
    <property type="entry name" value="Herpes_ICP4_C"/>
</dbReference>
<protein>
    <submittedName>
        <fullName evidence="13 16">ICP4</fullName>
    </submittedName>
    <submittedName>
        <fullName evidence="15">IPC4</fullName>
    </submittedName>
    <submittedName>
        <fullName evidence="12">IRS</fullName>
    </submittedName>
    <submittedName>
        <fullName evidence="17">RS1</fullName>
    </submittedName>
    <submittedName>
        <fullName evidence="14">TRS</fullName>
    </submittedName>
</protein>
<reference evidence="17 19" key="5">
    <citation type="journal article" date="2013" name="Genome Announc.">
        <title>Complete genome sequence of an attenuated duck enteritis virus obtained by in vitro serial passage.</title>
        <authorList>
            <person name="Yang C."/>
            <person name="Li J."/>
            <person name="Li Q."/>
            <person name="Li H."/>
            <person name="Xia Y."/>
            <person name="Guo X."/>
            <person name="Yu K."/>
            <person name="Yang H."/>
        </authorList>
    </citation>
    <scope>NUCLEOTIDE SEQUENCE [LARGE SCALE GENOMIC DNA]</scope>
    <source>
        <strain evidence="17">K</strain>
    </source>
</reference>
<accession>B4XS24</accession>
<evidence type="ECO:0000313" key="15">
    <source>
        <dbReference type="EMBL" id="ADU04065.1"/>
    </source>
</evidence>
<dbReference type="Proteomes" id="UP000112239">
    <property type="component" value="Segment"/>
</dbReference>
<feature type="compositionally biased region" description="Low complexity" evidence="9">
    <location>
        <begin position="244"/>
        <end position="257"/>
    </location>
</feature>
<feature type="compositionally biased region" description="Polar residues" evidence="9">
    <location>
        <begin position="775"/>
        <end position="792"/>
    </location>
</feature>
<evidence type="ECO:0000313" key="12">
    <source>
        <dbReference type="EMBL" id="ABU49261.1"/>
    </source>
</evidence>
<dbReference type="KEGG" id="vg:8223403"/>
<feature type="compositionally biased region" description="Basic residues" evidence="9">
    <location>
        <begin position="515"/>
        <end position="526"/>
    </location>
</feature>